<feature type="binding site" evidence="8">
    <location>
        <position position="148"/>
    </location>
    <ligand>
        <name>substrate</name>
    </ligand>
</feature>
<comment type="pathway">
    <text evidence="8">Amino-acid biosynthesis; L-proline biosynthesis; L-glutamate 5-semialdehyde from L-glutamate: step 1/2.</text>
</comment>
<comment type="catalytic activity">
    <reaction evidence="8">
        <text>L-glutamate + ATP = L-glutamyl 5-phosphate + ADP</text>
        <dbReference type="Rhea" id="RHEA:14877"/>
        <dbReference type="ChEBI" id="CHEBI:29985"/>
        <dbReference type="ChEBI" id="CHEBI:30616"/>
        <dbReference type="ChEBI" id="CHEBI:58274"/>
        <dbReference type="ChEBI" id="CHEBI:456216"/>
        <dbReference type="EC" id="2.7.2.11"/>
    </reaction>
</comment>
<evidence type="ECO:0000313" key="10">
    <source>
        <dbReference type="EMBL" id="ASN03580.1"/>
    </source>
</evidence>
<keyword evidence="4 8" id="KW-0808">Transferase</keyword>
<dbReference type="InterPro" id="IPR001048">
    <property type="entry name" value="Asp/Glu/Uridylate_kinase"/>
</dbReference>
<dbReference type="InterPro" id="IPR041739">
    <property type="entry name" value="G5K_ProB"/>
</dbReference>
<dbReference type="Pfam" id="PF00696">
    <property type="entry name" value="AA_kinase"/>
    <property type="match status" value="1"/>
</dbReference>
<evidence type="ECO:0000256" key="1">
    <source>
        <dbReference type="ARBA" id="ARBA00022490"/>
    </source>
</evidence>
<keyword evidence="11" id="KW-1185">Reference proteome</keyword>
<protein>
    <recommendedName>
        <fullName evidence="8">Glutamate 5-kinase</fullName>
        <ecNumber evidence="8">2.7.2.11</ecNumber>
    </recommendedName>
    <alternativeName>
        <fullName evidence="8">Gamma-glutamyl kinase</fullName>
        <shortName evidence="8">GK</shortName>
    </alternativeName>
</protein>
<evidence type="ECO:0000256" key="8">
    <source>
        <dbReference type="HAMAP-Rule" id="MF_00456"/>
    </source>
</evidence>
<dbReference type="NCBIfam" id="TIGR01027">
    <property type="entry name" value="proB"/>
    <property type="match status" value="1"/>
</dbReference>
<keyword evidence="3 8" id="KW-0641">Proline biosynthesis</keyword>
<dbReference type="KEGG" id="vne:CFK40_00340"/>
<dbReference type="SUPFAM" id="SSF53633">
    <property type="entry name" value="Carbamate kinase-like"/>
    <property type="match status" value="1"/>
</dbReference>
<dbReference type="InterPro" id="IPR001057">
    <property type="entry name" value="Glu/AcGlu_kinase"/>
</dbReference>
<dbReference type="HAMAP" id="MF_00456">
    <property type="entry name" value="ProB"/>
    <property type="match status" value="1"/>
</dbReference>
<dbReference type="PROSITE" id="PS00902">
    <property type="entry name" value="GLUTAMATE_5_KINASE"/>
    <property type="match status" value="1"/>
</dbReference>
<sequence length="266" mass="29037">MGKKRVVVKIGSSSLTNMKGEIDHERLEDHIHALAALRRENYEVILVSSGAVAAGFTRLGYTSIPSTRKRKQAAAAVGQSLLIQCYIEKFRELDIVPAQLLLTRDDFSNHERFRNAFSTITELLEQGILPIINENDTVAINELTFGDNDMLSALVSGYVHADQLIILTDINGLFDENPRLNPLAKRYDYLEDITEEMMDAADGSGSKFGTGGMKSKLHAARTAMSLGVPIFIGDGSGAEKLLNILKGTGDGTYISNPSIAYSNTVK</sequence>
<proteinExistence type="inferred from homology"/>
<dbReference type="PANTHER" id="PTHR43654">
    <property type="entry name" value="GLUTAMATE 5-KINASE"/>
    <property type="match status" value="1"/>
</dbReference>
<feature type="binding site" evidence="8">
    <location>
        <position position="136"/>
    </location>
    <ligand>
        <name>substrate</name>
    </ligand>
</feature>
<evidence type="ECO:0000259" key="9">
    <source>
        <dbReference type="Pfam" id="PF00696"/>
    </source>
</evidence>
<feature type="binding site" evidence="8">
    <location>
        <begin position="168"/>
        <end position="169"/>
    </location>
    <ligand>
        <name>ATP</name>
        <dbReference type="ChEBI" id="CHEBI:30616"/>
    </ligand>
</feature>
<dbReference type="Gene3D" id="3.40.1160.10">
    <property type="entry name" value="Acetylglutamate kinase-like"/>
    <property type="match status" value="1"/>
</dbReference>
<dbReference type="OrthoDB" id="9804434at2"/>
<reference evidence="10 11" key="1">
    <citation type="journal article" date="2003" name="Int. J. Syst. Evol. Microbiol.">
        <title>Virgibacillus carmonensis sp. nov., Virgibacillus necropolis sp. nov. and Virgibacillus picturae sp. nov., three novel species isolated from deteriorated mural paintings, transfer of the species of the genus salibacillus to Virgibacillus, as Virgibacillus marismortui comb. nov. and Virgibacillus salexigens comb. nov., and emended description of the genus Virgibacillus.</title>
        <authorList>
            <person name="Heyrman J."/>
            <person name="Logan N.A."/>
            <person name="Busse H.J."/>
            <person name="Balcaen A."/>
            <person name="Lebbe L."/>
            <person name="Rodriguez-Diaz M."/>
            <person name="Swings J."/>
            <person name="De Vos P."/>
        </authorList>
    </citation>
    <scope>NUCLEOTIDE SEQUENCE [LARGE SCALE GENOMIC DNA]</scope>
    <source>
        <strain evidence="10 11">LMG 19488</strain>
    </source>
</reference>
<dbReference type="Proteomes" id="UP000204391">
    <property type="component" value="Chromosome"/>
</dbReference>
<keyword evidence="2 8" id="KW-0028">Amino-acid biosynthesis</keyword>
<evidence type="ECO:0000256" key="6">
    <source>
        <dbReference type="ARBA" id="ARBA00022777"/>
    </source>
</evidence>
<dbReference type="EMBL" id="CP022437">
    <property type="protein sequence ID" value="ASN03580.1"/>
    <property type="molecule type" value="Genomic_DNA"/>
</dbReference>
<dbReference type="CDD" id="cd04242">
    <property type="entry name" value="AAK_G5K_ProB"/>
    <property type="match status" value="1"/>
</dbReference>
<feature type="binding site" evidence="8">
    <location>
        <position position="9"/>
    </location>
    <ligand>
        <name>ATP</name>
        <dbReference type="ChEBI" id="CHEBI:30616"/>
    </ligand>
</feature>
<feature type="domain" description="Aspartate/glutamate/uridylate kinase" evidence="9">
    <location>
        <begin position="4"/>
        <end position="233"/>
    </location>
</feature>
<dbReference type="FunFam" id="3.40.1160.10:FF:000018">
    <property type="entry name" value="Glutamate 5-kinase"/>
    <property type="match status" value="1"/>
</dbReference>
<dbReference type="GO" id="GO:0004349">
    <property type="term" value="F:glutamate 5-kinase activity"/>
    <property type="evidence" value="ECO:0007669"/>
    <property type="project" value="UniProtKB-UniRule"/>
</dbReference>
<keyword evidence="1 8" id="KW-0963">Cytoplasm</keyword>
<comment type="similarity">
    <text evidence="8">Belongs to the glutamate 5-kinase family.</text>
</comment>
<dbReference type="InterPro" id="IPR005715">
    <property type="entry name" value="Glu_5kinase/COase_Synthase"/>
</dbReference>
<dbReference type="GO" id="GO:0005829">
    <property type="term" value="C:cytosol"/>
    <property type="evidence" value="ECO:0007669"/>
    <property type="project" value="TreeGrafter"/>
</dbReference>
<dbReference type="UniPathway" id="UPA00098">
    <property type="reaction ID" value="UER00359"/>
</dbReference>
<organism evidence="10 11">
    <name type="scientific">Virgibacillus necropolis</name>
    <dbReference type="NCBI Taxonomy" id="163877"/>
    <lineage>
        <taxon>Bacteria</taxon>
        <taxon>Bacillati</taxon>
        <taxon>Bacillota</taxon>
        <taxon>Bacilli</taxon>
        <taxon>Bacillales</taxon>
        <taxon>Bacillaceae</taxon>
        <taxon>Virgibacillus</taxon>
    </lineage>
</organism>
<evidence type="ECO:0000313" key="11">
    <source>
        <dbReference type="Proteomes" id="UP000204391"/>
    </source>
</evidence>
<keyword evidence="7 8" id="KW-0067">ATP-binding</keyword>
<dbReference type="PRINTS" id="PR00474">
    <property type="entry name" value="GLU5KINASE"/>
</dbReference>
<dbReference type="InterPro" id="IPR011529">
    <property type="entry name" value="Glu_5kinase"/>
</dbReference>
<comment type="subcellular location">
    <subcellularLocation>
        <location evidence="8">Cytoplasm</location>
    </subcellularLocation>
</comment>
<dbReference type="GO" id="GO:0055129">
    <property type="term" value="P:L-proline biosynthetic process"/>
    <property type="evidence" value="ECO:0007669"/>
    <property type="project" value="UniProtKB-UniRule"/>
</dbReference>
<comment type="function">
    <text evidence="8">Catalyzes the transfer of a phosphate group to glutamate to form L-glutamate 5-phosphate.</text>
</comment>
<name>A0A221M7G6_9BACI</name>
<gene>
    <name evidence="8 10" type="primary">proB</name>
    <name evidence="10" type="ORF">CFK40_00340</name>
</gene>
<dbReference type="PANTHER" id="PTHR43654:SF1">
    <property type="entry name" value="ISOPENTENYL PHOSPHATE KINASE"/>
    <property type="match status" value="1"/>
</dbReference>
<accession>A0A221M7G6</accession>
<dbReference type="AlphaFoldDB" id="A0A221M7G6"/>
<evidence type="ECO:0000256" key="4">
    <source>
        <dbReference type="ARBA" id="ARBA00022679"/>
    </source>
</evidence>
<feature type="binding site" evidence="8">
    <location>
        <position position="49"/>
    </location>
    <ligand>
        <name>substrate</name>
    </ligand>
</feature>
<dbReference type="PIRSF" id="PIRSF000729">
    <property type="entry name" value="GK"/>
    <property type="match status" value="1"/>
</dbReference>
<evidence type="ECO:0000256" key="3">
    <source>
        <dbReference type="ARBA" id="ARBA00022650"/>
    </source>
</evidence>
<dbReference type="InterPro" id="IPR036393">
    <property type="entry name" value="AceGlu_kinase-like_sf"/>
</dbReference>
<keyword evidence="6 8" id="KW-0418">Kinase</keyword>
<evidence type="ECO:0000256" key="7">
    <source>
        <dbReference type="ARBA" id="ARBA00022840"/>
    </source>
</evidence>
<evidence type="ECO:0000256" key="2">
    <source>
        <dbReference type="ARBA" id="ARBA00022605"/>
    </source>
</evidence>
<dbReference type="InterPro" id="IPR019797">
    <property type="entry name" value="Glutamate_5-kinase_CS"/>
</dbReference>
<keyword evidence="5 8" id="KW-0547">Nucleotide-binding</keyword>
<evidence type="ECO:0000256" key="5">
    <source>
        <dbReference type="ARBA" id="ARBA00022741"/>
    </source>
</evidence>
<dbReference type="GO" id="GO:0005524">
    <property type="term" value="F:ATP binding"/>
    <property type="evidence" value="ECO:0007669"/>
    <property type="project" value="UniProtKB-KW"/>
</dbReference>
<dbReference type="EC" id="2.7.2.11" evidence="8"/>
<feature type="binding site" evidence="8">
    <location>
        <begin position="210"/>
        <end position="216"/>
    </location>
    <ligand>
        <name>ATP</name>
        <dbReference type="ChEBI" id="CHEBI:30616"/>
    </ligand>
</feature>